<evidence type="ECO:0000256" key="2">
    <source>
        <dbReference type="SAM" id="Phobius"/>
    </source>
</evidence>
<protein>
    <submittedName>
        <fullName evidence="3">DUF3618 domain-containing protein</fullName>
    </submittedName>
</protein>
<proteinExistence type="predicted"/>
<dbReference type="Proteomes" id="UP001139502">
    <property type="component" value="Unassembled WGS sequence"/>
</dbReference>
<feature type="transmembrane region" description="Helical" evidence="2">
    <location>
        <begin position="156"/>
        <end position="175"/>
    </location>
</feature>
<evidence type="ECO:0000313" key="3">
    <source>
        <dbReference type="EMBL" id="MCP3427207.1"/>
    </source>
</evidence>
<gene>
    <name evidence="3" type="ORF">NBM05_14640</name>
</gene>
<dbReference type="EMBL" id="JANAFB010000061">
    <property type="protein sequence ID" value="MCP3427207.1"/>
    <property type="molecule type" value="Genomic_DNA"/>
</dbReference>
<evidence type="ECO:0000256" key="1">
    <source>
        <dbReference type="SAM" id="MobiDB-lite"/>
    </source>
</evidence>
<comment type="caution">
    <text evidence="3">The sequence shown here is derived from an EMBL/GenBank/DDBJ whole genome shotgun (WGS) entry which is preliminary data.</text>
</comment>
<feature type="compositionally biased region" description="Polar residues" evidence="1">
    <location>
        <begin position="1"/>
        <end position="10"/>
    </location>
</feature>
<keyword evidence="2" id="KW-0812">Transmembrane</keyword>
<sequence>MTTPDPQNRTPEAHPAGPSRTATPKPGPADPPRAGAPTPGPTGSPQSRAPRPSPAASPRKDAPKPSAAVSSTSEPAADATPAQIEADIAETRAELGETVEQLTASLDVKAQAKHQVDAAKDRAAEQVARVQARAKEGLHTAQDSVTDEQGRLNRNGWIAAGVLGVGLCLGILLIVRAARR</sequence>
<dbReference type="RefSeq" id="WP_254168953.1">
    <property type="nucleotide sequence ID" value="NZ_JANAFB010000061.1"/>
</dbReference>
<keyword evidence="4" id="KW-1185">Reference proteome</keyword>
<feature type="region of interest" description="Disordered" evidence="1">
    <location>
        <begin position="1"/>
        <end position="92"/>
    </location>
</feature>
<name>A0A9X2KIS4_9MICC</name>
<evidence type="ECO:0000313" key="4">
    <source>
        <dbReference type="Proteomes" id="UP001139502"/>
    </source>
</evidence>
<keyword evidence="2" id="KW-1133">Transmembrane helix</keyword>
<feature type="compositionally biased region" description="Low complexity" evidence="1">
    <location>
        <begin position="32"/>
        <end position="57"/>
    </location>
</feature>
<dbReference type="AlphaFoldDB" id="A0A9X2KIS4"/>
<organism evidence="3 4">
    <name type="scientific">Rothia santali</name>
    <dbReference type="NCBI Taxonomy" id="2949643"/>
    <lineage>
        <taxon>Bacteria</taxon>
        <taxon>Bacillati</taxon>
        <taxon>Actinomycetota</taxon>
        <taxon>Actinomycetes</taxon>
        <taxon>Micrococcales</taxon>
        <taxon>Micrococcaceae</taxon>
        <taxon>Rothia</taxon>
    </lineage>
</organism>
<accession>A0A9X2KIS4</accession>
<reference evidence="3" key="1">
    <citation type="submission" date="2022-06" db="EMBL/GenBank/DDBJ databases">
        <title>Rothia sp. isolated from sandalwood seedling.</title>
        <authorList>
            <person name="Tuikhar N."/>
            <person name="Kirdat K."/>
            <person name="Thorat V."/>
            <person name="Swetha P."/>
            <person name="Padma S."/>
            <person name="Sundararaj R."/>
            <person name="Yadav A."/>
        </authorList>
    </citation>
    <scope>NUCLEOTIDE SEQUENCE</scope>
    <source>
        <strain evidence="3">AR01</strain>
    </source>
</reference>
<keyword evidence="2" id="KW-0472">Membrane</keyword>
<dbReference type="InterPro" id="IPR022062">
    <property type="entry name" value="DUF3618"/>
</dbReference>
<dbReference type="Pfam" id="PF12277">
    <property type="entry name" value="DUF3618"/>
    <property type="match status" value="1"/>
</dbReference>